<dbReference type="EMBL" id="KR029601">
    <property type="protein sequence ID" value="AKH48133.1"/>
    <property type="molecule type" value="Genomic_DNA"/>
</dbReference>
<reference evidence="2" key="2">
    <citation type="submission" date="2015-03" db="EMBL/GenBank/DDBJ databases">
        <authorList>
            <person name="Chow C.-E.T."/>
            <person name="Winget D.M."/>
            <person name="White R.A.III."/>
            <person name="Hallam S.J."/>
            <person name="Suttle C.A."/>
        </authorList>
    </citation>
    <scope>NUCLEOTIDE SEQUENCE</scope>
    <source>
        <strain evidence="2">Oxic1_6</strain>
    </source>
</reference>
<evidence type="ECO:0000256" key="1">
    <source>
        <dbReference type="SAM" id="MobiDB-lite"/>
    </source>
</evidence>
<accession>A0A0F7L974</accession>
<sequence length="68" mass="7345">MQQTRRRCHAGMQRRGVSGGSSICLSDGTGTRRAASGCLLSLRCRSHRELMGSAHSAVARSTCLRQRA</sequence>
<name>A0A0F7L974_9VIRU</name>
<reference evidence="2" key="1">
    <citation type="journal article" date="2015" name="Front. Microbiol.">
        <title>Combining genomic sequencing methods to explore viral diversity and reveal potential virus-host interactions.</title>
        <authorList>
            <person name="Chow C.E."/>
            <person name="Winget D.M."/>
            <person name="White R.A.III."/>
            <person name="Hallam S.J."/>
            <person name="Suttle C.A."/>
        </authorList>
    </citation>
    <scope>NUCLEOTIDE SEQUENCE</scope>
    <source>
        <strain evidence="2">Oxic1_6</strain>
    </source>
</reference>
<feature type="region of interest" description="Disordered" evidence="1">
    <location>
        <begin position="1"/>
        <end position="22"/>
    </location>
</feature>
<proteinExistence type="predicted"/>
<organism evidence="2">
    <name type="scientific">uncultured marine virus</name>
    <dbReference type="NCBI Taxonomy" id="186617"/>
    <lineage>
        <taxon>Viruses</taxon>
        <taxon>environmental samples</taxon>
    </lineage>
</organism>
<evidence type="ECO:0000313" key="2">
    <source>
        <dbReference type="EMBL" id="AKH48133.1"/>
    </source>
</evidence>
<protein>
    <submittedName>
        <fullName evidence="2">Uncharacterized protein</fullName>
    </submittedName>
</protein>